<comment type="caution">
    <text evidence="1">The sequence shown here is derived from an EMBL/GenBank/DDBJ whole genome shotgun (WGS) entry which is preliminary data.</text>
</comment>
<gene>
    <name evidence="1" type="ORF">Tdes44962_MAKER00259</name>
</gene>
<sequence>MRLPDYYETMEDEEEKAKVTEQVEKSILLWYYGREIRKKSPPLDKIFNLPLGRKRREIVDLASEVWDGEVVPLRECLYQLQRCWDQLETGVTCPISFTANRSSSTEPICTMRPVVIATGLLSLQISTTNAANCKVAKNISWCMGYGHPQQYLWSCQATSDDPDMHLGPAKNNCNFRRLGAEIGTDIPTKYYCHGV</sequence>
<dbReference type="OrthoDB" id="2968323at2759"/>
<reference evidence="1 2" key="1">
    <citation type="journal article" date="2018" name="IMA Fungus">
        <title>IMA Genome-F 10: Nine draft genome sequences of Claviceps purpurea s.lat., including C. arundinis, C. humidiphila, and C. cf. spartinae, pseudomolecules for the pitch canker pathogen Fusarium circinatum, draft genome of Davidsoniella eucalypti, Grosmannia galeiformis, Quambalaria eucalypti, and Teratosphaeria destructans.</title>
        <authorList>
            <person name="Wingfield B.D."/>
            <person name="Liu M."/>
            <person name="Nguyen H.D."/>
            <person name="Lane F.A."/>
            <person name="Morgan S.W."/>
            <person name="De Vos L."/>
            <person name="Wilken P.M."/>
            <person name="Duong T.A."/>
            <person name="Aylward J."/>
            <person name="Coetzee M.P."/>
            <person name="Dadej K."/>
            <person name="De Beer Z.W."/>
            <person name="Findlay W."/>
            <person name="Havenga M."/>
            <person name="Kolarik M."/>
            <person name="Menzies J.G."/>
            <person name="Naidoo K."/>
            <person name="Pochopski O."/>
            <person name="Shoukouhi P."/>
            <person name="Santana Q.C."/>
            <person name="Seifert K.A."/>
            <person name="Soal N."/>
            <person name="Steenkamp E.T."/>
            <person name="Tatham C.T."/>
            <person name="van der Nest M.A."/>
            <person name="Wingfield M.J."/>
        </authorList>
    </citation>
    <scope>NUCLEOTIDE SEQUENCE [LARGE SCALE GENOMIC DNA]</scope>
    <source>
        <strain evidence="1">CMW44962</strain>
    </source>
</reference>
<protein>
    <submittedName>
        <fullName evidence="1">Altered inheritance of mitochondria protein 9, mitochondrial-like</fullName>
    </submittedName>
</protein>
<dbReference type="AlphaFoldDB" id="A0A9W7SVM3"/>
<dbReference type="Proteomes" id="UP001138500">
    <property type="component" value="Unassembled WGS sequence"/>
</dbReference>
<keyword evidence="2" id="KW-1185">Reference proteome</keyword>
<dbReference type="GO" id="GO:0005739">
    <property type="term" value="C:mitochondrion"/>
    <property type="evidence" value="ECO:0007669"/>
    <property type="project" value="TreeGrafter"/>
</dbReference>
<dbReference type="EMBL" id="RIBY02001112">
    <property type="protein sequence ID" value="KAH9832778.1"/>
    <property type="molecule type" value="Genomic_DNA"/>
</dbReference>
<evidence type="ECO:0000313" key="2">
    <source>
        <dbReference type="Proteomes" id="UP001138500"/>
    </source>
</evidence>
<accession>A0A9W7SVM3</accession>
<dbReference type="PANTHER" id="PTHR36091">
    <property type="entry name" value="ALTERED INHERITANCE OF MITOCHONDRIA PROTEIN 9, MITOCHONDRIAL"/>
    <property type="match status" value="1"/>
</dbReference>
<dbReference type="InterPro" id="IPR051035">
    <property type="entry name" value="Mito_inheritance_9"/>
</dbReference>
<reference evidence="1 2" key="2">
    <citation type="journal article" date="2021" name="Curr. Genet.">
        <title>Genetic response to nitrogen starvation in the aggressive Eucalyptus foliar pathogen Teratosphaeria destructans.</title>
        <authorList>
            <person name="Havenga M."/>
            <person name="Wingfield B.D."/>
            <person name="Wingfield M.J."/>
            <person name="Dreyer L.L."/>
            <person name="Roets F."/>
            <person name="Aylward J."/>
        </authorList>
    </citation>
    <scope>NUCLEOTIDE SEQUENCE [LARGE SCALE GENOMIC DNA]</scope>
    <source>
        <strain evidence="1">CMW44962</strain>
    </source>
</reference>
<name>A0A9W7SVM3_9PEZI</name>
<organism evidence="1 2">
    <name type="scientific">Teratosphaeria destructans</name>
    <dbReference type="NCBI Taxonomy" id="418781"/>
    <lineage>
        <taxon>Eukaryota</taxon>
        <taxon>Fungi</taxon>
        <taxon>Dikarya</taxon>
        <taxon>Ascomycota</taxon>
        <taxon>Pezizomycotina</taxon>
        <taxon>Dothideomycetes</taxon>
        <taxon>Dothideomycetidae</taxon>
        <taxon>Mycosphaerellales</taxon>
        <taxon>Teratosphaeriaceae</taxon>
        <taxon>Teratosphaeria</taxon>
    </lineage>
</organism>
<evidence type="ECO:0000313" key="1">
    <source>
        <dbReference type="EMBL" id="KAH9832778.1"/>
    </source>
</evidence>
<proteinExistence type="predicted"/>
<dbReference type="PANTHER" id="PTHR36091:SF1">
    <property type="entry name" value="ALTERED INHERITANCE OF MITOCHONDRIA PROTEIN 9, MITOCHONDRIAL"/>
    <property type="match status" value="1"/>
</dbReference>